<comment type="similarity">
    <text evidence="1">Belongs to the mTERF family.</text>
</comment>
<gene>
    <name evidence="3" type="ORF">HPB48_014590</name>
</gene>
<keyword evidence="4" id="KW-1185">Reference proteome</keyword>
<evidence type="ECO:0000256" key="2">
    <source>
        <dbReference type="ARBA" id="ARBA00022946"/>
    </source>
</evidence>
<accession>A0A9J6FQE9</accession>
<dbReference type="AlphaFoldDB" id="A0A9J6FQE9"/>
<evidence type="ECO:0000313" key="4">
    <source>
        <dbReference type="Proteomes" id="UP000821853"/>
    </source>
</evidence>
<sequence>MLAAVSTGVVRRNWVREACAVVRCLRLAPLCSGTQTAAKGERHDLRSLLGFANESEYASWRREHERLLSNVPERRMAAACKWFRSQRLPPELLCERPSLLRVSRSTLERRMAVIEQEAESAALSGPAMLTLLSYSESLLSFVSRKGGLCAALRERADLLGSALSLPEEECLSLMHRVPCLLSQETDRLERVLRLLVDCGITRDAVLKDPWVFRHSESLMASRAARCRALGVPVRTWMLRCPEDVLERHLQLWRESRRALGTHPDTAEYLADRLSCTHIDELVHRHPRLLSIRPPKLKEVLDLLFASGYSAEQVCQSPRVLSSSANKLRRRLQWLAARKALLPSLYTLGLPEKSFERACRSMQEEHKVHLFIIKPKVKIFKKFVLLSVLNNASLAHFCKGNAMIATPGAALGGGVGGTGGIGFRAEEAMARAEETPSQ</sequence>
<dbReference type="GO" id="GO:0005759">
    <property type="term" value="C:mitochondrial matrix"/>
    <property type="evidence" value="ECO:0007669"/>
    <property type="project" value="TreeGrafter"/>
</dbReference>
<evidence type="ECO:0008006" key="5">
    <source>
        <dbReference type="Google" id="ProtNLM"/>
    </source>
</evidence>
<dbReference type="EMBL" id="JABSTR010000002">
    <property type="protein sequence ID" value="KAH9364552.1"/>
    <property type="molecule type" value="Genomic_DNA"/>
</dbReference>
<reference evidence="3 4" key="1">
    <citation type="journal article" date="2020" name="Cell">
        <title>Large-Scale Comparative Analyses of Tick Genomes Elucidate Their Genetic Diversity and Vector Capacities.</title>
        <authorList>
            <consortium name="Tick Genome and Microbiome Consortium (TIGMIC)"/>
            <person name="Jia N."/>
            <person name="Wang J."/>
            <person name="Shi W."/>
            <person name="Du L."/>
            <person name="Sun Y."/>
            <person name="Zhan W."/>
            <person name="Jiang J.F."/>
            <person name="Wang Q."/>
            <person name="Zhang B."/>
            <person name="Ji P."/>
            <person name="Bell-Sakyi L."/>
            <person name="Cui X.M."/>
            <person name="Yuan T.T."/>
            <person name="Jiang B.G."/>
            <person name="Yang W.F."/>
            <person name="Lam T.T."/>
            <person name="Chang Q.C."/>
            <person name="Ding S.J."/>
            <person name="Wang X.J."/>
            <person name="Zhu J.G."/>
            <person name="Ruan X.D."/>
            <person name="Zhao L."/>
            <person name="Wei J.T."/>
            <person name="Ye R.Z."/>
            <person name="Que T.C."/>
            <person name="Du C.H."/>
            <person name="Zhou Y.H."/>
            <person name="Cheng J.X."/>
            <person name="Dai P.F."/>
            <person name="Guo W.B."/>
            <person name="Han X.H."/>
            <person name="Huang E.J."/>
            <person name="Li L.F."/>
            <person name="Wei W."/>
            <person name="Gao Y.C."/>
            <person name="Liu J.Z."/>
            <person name="Shao H.Z."/>
            <person name="Wang X."/>
            <person name="Wang C.C."/>
            <person name="Yang T.C."/>
            <person name="Huo Q.B."/>
            <person name="Li W."/>
            <person name="Chen H.Y."/>
            <person name="Chen S.E."/>
            <person name="Zhou L.G."/>
            <person name="Ni X.B."/>
            <person name="Tian J.H."/>
            <person name="Sheng Y."/>
            <person name="Liu T."/>
            <person name="Pan Y.S."/>
            <person name="Xia L.Y."/>
            <person name="Li J."/>
            <person name="Zhao F."/>
            <person name="Cao W.C."/>
        </authorList>
    </citation>
    <scope>NUCLEOTIDE SEQUENCE [LARGE SCALE GENOMIC DNA]</scope>
    <source>
        <strain evidence="3">HaeL-2018</strain>
    </source>
</reference>
<comment type="caution">
    <text evidence="3">The sequence shown here is derived from an EMBL/GenBank/DDBJ whole genome shotgun (WGS) entry which is preliminary data.</text>
</comment>
<organism evidence="3 4">
    <name type="scientific">Haemaphysalis longicornis</name>
    <name type="common">Bush tick</name>
    <dbReference type="NCBI Taxonomy" id="44386"/>
    <lineage>
        <taxon>Eukaryota</taxon>
        <taxon>Metazoa</taxon>
        <taxon>Ecdysozoa</taxon>
        <taxon>Arthropoda</taxon>
        <taxon>Chelicerata</taxon>
        <taxon>Arachnida</taxon>
        <taxon>Acari</taxon>
        <taxon>Parasitiformes</taxon>
        <taxon>Ixodida</taxon>
        <taxon>Ixodoidea</taxon>
        <taxon>Ixodidae</taxon>
        <taxon>Haemaphysalinae</taxon>
        <taxon>Haemaphysalis</taxon>
    </lineage>
</organism>
<dbReference type="GO" id="GO:0006393">
    <property type="term" value="P:termination of mitochondrial transcription"/>
    <property type="evidence" value="ECO:0007669"/>
    <property type="project" value="TreeGrafter"/>
</dbReference>
<evidence type="ECO:0000313" key="3">
    <source>
        <dbReference type="EMBL" id="KAH9364552.1"/>
    </source>
</evidence>
<dbReference type="SMART" id="SM00733">
    <property type="entry name" value="Mterf"/>
    <property type="match status" value="5"/>
</dbReference>
<dbReference type="PANTHER" id="PTHR15437:SF6">
    <property type="entry name" value="TRANSCRIPTION TERMINATION FACTOR, MITOCHONDRIAL"/>
    <property type="match status" value="1"/>
</dbReference>
<dbReference type="GO" id="GO:0003676">
    <property type="term" value="F:nucleic acid binding"/>
    <property type="evidence" value="ECO:0007669"/>
    <property type="project" value="InterPro"/>
</dbReference>
<dbReference type="OrthoDB" id="75923at2759"/>
<keyword evidence="2" id="KW-0809">Transit peptide</keyword>
<dbReference type="OMA" id="HSESLMA"/>
<dbReference type="PANTHER" id="PTHR15437">
    <property type="entry name" value="TRANSCRIPTION TERMINATION FACTOR, MITOCHONDRIAL"/>
    <property type="match status" value="1"/>
</dbReference>
<protein>
    <recommendedName>
        <fullName evidence="5">Transcription termination factor</fullName>
    </recommendedName>
</protein>
<proteinExistence type="inferred from homology"/>
<dbReference type="InterPro" id="IPR038538">
    <property type="entry name" value="MTERF_sf"/>
</dbReference>
<dbReference type="Proteomes" id="UP000821853">
    <property type="component" value="Chromosome 10"/>
</dbReference>
<name>A0A9J6FQE9_HAELO</name>
<evidence type="ECO:0000256" key="1">
    <source>
        <dbReference type="ARBA" id="ARBA00007692"/>
    </source>
</evidence>
<dbReference type="VEuPathDB" id="VectorBase:HLOH_040583"/>
<dbReference type="Gene3D" id="1.25.70.10">
    <property type="entry name" value="Transcription termination factor 3, mitochondrial"/>
    <property type="match status" value="1"/>
</dbReference>
<dbReference type="InterPro" id="IPR003690">
    <property type="entry name" value="MTERF"/>
</dbReference>